<dbReference type="AlphaFoldDB" id="A0A7S0SID9"/>
<dbReference type="Gene3D" id="1.10.238.10">
    <property type="entry name" value="EF-hand"/>
    <property type="match status" value="1"/>
</dbReference>
<evidence type="ECO:0000313" key="1">
    <source>
        <dbReference type="EMBL" id="CAD8705280.1"/>
    </source>
</evidence>
<proteinExistence type="predicted"/>
<name>A0A7S0SID9_9CHLO</name>
<reference evidence="1" key="1">
    <citation type="submission" date="2021-01" db="EMBL/GenBank/DDBJ databases">
        <authorList>
            <person name="Corre E."/>
            <person name="Pelletier E."/>
            <person name="Niang G."/>
            <person name="Scheremetjew M."/>
            <person name="Finn R."/>
            <person name="Kale V."/>
            <person name="Holt S."/>
            <person name="Cochrane G."/>
            <person name="Meng A."/>
            <person name="Brown T."/>
            <person name="Cohen L."/>
        </authorList>
    </citation>
    <scope>NUCLEOTIDE SEQUENCE</scope>
    <source>
        <strain evidence="1">SL-175</strain>
    </source>
</reference>
<dbReference type="InterPro" id="IPR011992">
    <property type="entry name" value="EF-hand-dom_pair"/>
</dbReference>
<gene>
    <name evidence="1" type="ORF">MANT1106_LOCUS7963</name>
</gene>
<dbReference type="EMBL" id="HBFC01013671">
    <property type="protein sequence ID" value="CAD8705280.1"/>
    <property type="molecule type" value="Transcribed_RNA"/>
</dbReference>
<sequence>MAGMYIPQAVLNQEGLLRDVDTVINELHSDGDTVIVHFSGGPVAFSKRWEGRPKTPPFRWGTDGLIGATDQDWLEDGLDMYAFGVDDLVNESLAMASPDAKDQEVAATHAVLVRYGGPLQALFKYYESIGETDARDVDKMTLEQFRQCMREAKVTSDAFKADNVDECFSEVQVQNLKGAGKKGSSESSIGIEAFFIAVLRLAARKYDMGKEGGFAELNMRLSHLITTHVFTHIGPVFQKSYNMLAGSLSAEAALLLRKGRRLTMQTLDSCQLRRVAAAERRLDVKYLGHHMIKWGILSTDKNRKECITYGELALLLVFAKQPSQDMTQYVLHNSPYELNYDEFERMLAALAFLMFSKPGGGPDGGDREEPFVEFLGEFLDDVFRKSGVLLEVKSDE</sequence>
<dbReference type="SUPFAM" id="SSF47473">
    <property type="entry name" value="EF-hand"/>
    <property type="match status" value="1"/>
</dbReference>
<organism evidence="1">
    <name type="scientific">Mantoniella antarctica</name>
    <dbReference type="NCBI Taxonomy" id="81844"/>
    <lineage>
        <taxon>Eukaryota</taxon>
        <taxon>Viridiplantae</taxon>
        <taxon>Chlorophyta</taxon>
        <taxon>Mamiellophyceae</taxon>
        <taxon>Mamiellales</taxon>
        <taxon>Mamiellaceae</taxon>
        <taxon>Mantoniella</taxon>
    </lineage>
</organism>
<accession>A0A7S0SID9</accession>
<protein>
    <submittedName>
        <fullName evidence="1">Uncharacterized protein</fullName>
    </submittedName>
</protein>